<dbReference type="AlphaFoldDB" id="A0A1S9RKN6"/>
<comment type="similarity">
    <text evidence="2 6">Belongs to the clathrin light chain family.</text>
</comment>
<dbReference type="GO" id="GO:0005198">
    <property type="term" value="F:structural molecule activity"/>
    <property type="evidence" value="ECO:0007669"/>
    <property type="project" value="InterPro"/>
</dbReference>
<dbReference type="GO" id="GO:0030132">
    <property type="term" value="C:clathrin coat of coated pit"/>
    <property type="evidence" value="ECO:0007669"/>
    <property type="project" value="InterPro"/>
</dbReference>
<dbReference type="GO" id="GO:0032050">
    <property type="term" value="F:clathrin heavy chain binding"/>
    <property type="evidence" value="ECO:0007669"/>
    <property type="project" value="TreeGrafter"/>
</dbReference>
<evidence type="ECO:0000256" key="3">
    <source>
        <dbReference type="ARBA" id="ARBA00023136"/>
    </source>
</evidence>
<dbReference type="PANTHER" id="PTHR10639:SF7">
    <property type="entry name" value="CLATHRIN LIGHT CHAIN"/>
    <property type="match status" value="1"/>
</dbReference>
<evidence type="ECO:0000313" key="9">
    <source>
        <dbReference type="Proteomes" id="UP000190744"/>
    </source>
</evidence>
<dbReference type="GO" id="GO:0072583">
    <property type="term" value="P:clathrin-dependent endocytosis"/>
    <property type="evidence" value="ECO:0007669"/>
    <property type="project" value="TreeGrafter"/>
</dbReference>
<reference evidence="9" key="1">
    <citation type="submission" date="2015-09" db="EMBL/GenBank/DDBJ databases">
        <authorList>
            <person name="Fill T.P."/>
            <person name="Baretta J.F."/>
            <person name="de Almeida L.G."/>
            <person name="Rocha M."/>
            <person name="de Souza D.H."/>
            <person name="Malavazi I."/>
            <person name="Cerdeira L.T."/>
            <person name="Hong H."/>
            <person name="Samborskyy M."/>
            <person name="de Vasconcelos A.T."/>
            <person name="Leadlay P."/>
            <person name="Rodrigues-Filho E."/>
        </authorList>
    </citation>
    <scope>NUCLEOTIDE SEQUENCE [LARGE SCALE GENOMIC DNA]</scope>
    <source>
        <strain evidence="9">LaBioMMi 136</strain>
    </source>
</reference>
<comment type="caution">
    <text evidence="8">The sequence shown here is derived from an EMBL/GenBank/DDBJ whole genome shotgun (WGS) entry which is preliminary data.</text>
</comment>
<organism evidence="8 9">
    <name type="scientific">Penicillium brasilianum</name>
    <dbReference type="NCBI Taxonomy" id="104259"/>
    <lineage>
        <taxon>Eukaryota</taxon>
        <taxon>Fungi</taxon>
        <taxon>Dikarya</taxon>
        <taxon>Ascomycota</taxon>
        <taxon>Pezizomycotina</taxon>
        <taxon>Eurotiomycetes</taxon>
        <taxon>Eurotiomycetidae</taxon>
        <taxon>Eurotiales</taxon>
        <taxon>Aspergillaceae</taxon>
        <taxon>Penicillium</taxon>
    </lineage>
</organism>
<evidence type="ECO:0000256" key="6">
    <source>
        <dbReference type="RuleBase" id="RU363137"/>
    </source>
</evidence>
<dbReference type="GO" id="GO:0030130">
    <property type="term" value="C:clathrin coat of trans-Golgi network vesicle"/>
    <property type="evidence" value="ECO:0007669"/>
    <property type="project" value="InterPro"/>
</dbReference>
<keyword evidence="5 6" id="KW-0968">Cytoplasmic vesicle</keyword>
<feature type="compositionally biased region" description="Polar residues" evidence="7">
    <location>
        <begin position="79"/>
        <end position="88"/>
    </location>
</feature>
<dbReference type="EMBL" id="LJBN01000155">
    <property type="protein sequence ID" value="OOQ86102.1"/>
    <property type="molecule type" value="Genomic_DNA"/>
</dbReference>
<feature type="region of interest" description="Disordered" evidence="7">
    <location>
        <begin position="1"/>
        <end position="26"/>
    </location>
</feature>
<sequence>MADRFPSLEDFSEGQTDIVESKGDAEDDFLARERAALGEDAEQFATPLDHVAAVSGDDDLLGGGDDTPAEELGQFESSFPSVETQAQNERVAPGGTITGSGSPFPATGYSSQPAEEEEPEPIRLWREKRDAELARRAQISQEKKEATLKKAQQDIDDFYVAYNNKIDKTKAQARAEAEQFLANRENTSAGGTSWGRIAKLVDVSGVGSAGGASGSGKERFRKLLIDLQKDEEAPGATGI</sequence>
<evidence type="ECO:0000256" key="4">
    <source>
        <dbReference type="ARBA" id="ARBA00023176"/>
    </source>
</evidence>
<dbReference type="PANTHER" id="PTHR10639">
    <property type="entry name" value="CLATHRIN LIGHT CHAIN"/>
    <property type="match status" value="1"/>
</dbReference>
<dbReference type="Pfam" id="PF01086">
    <property type="entry name" value="Clathrin_lg_ch"/>
    <property type="match status" value="1"/>
</dbReference>
<feature type="region of interest" description="Disordered" evidence="7">
    <location>
        <begin position="79"/>
        <end position="129"/>
    </location>
</feature>
<dbReference type="Proteomes" id="UP000190744">
    <property type="component" value="Unassembled WGS sequence"/>
</dbReference>
<evidence type="ECO:0000313" key="8">
    <source>
        <dbReference type="EMBL" id="OOQ86102.1"/>
    </source>
</evidence>
<evidence type="ECO:0000256" key="1">
    <source>
        <dbReference type="ARBA" id="ARBA00004180"/>
    </source>
</evidence>
<keyword evidence="3 6" id="KW-0472">Membrane</keyword>
<proteinExistence type="inferred from homology"/>
<comment type="subcellular location">
    <subcellularLocation>
        <location evidence="1 6">Cytoplasmic vesicle membrane</location>
        <topology evidence="1 6">Peripheral membrane protein</topology>
        <orientation evidence="1 6">Cytoplasmic side</orientation>
    </subcellularLocation>
    <subcellularLocation>
        <location evidence="6">Membrane</location>
        <location evidence="6">Coated pit</location>
        <topology evidence="6">Peripheral membrane protein</topology>
        <orientation evidence="6">Cytoplasmic side</orientation>
    </subcellularLocation>
    <text evidence="6">Cytoplasmic face of coated pits and vesicles.</text>
</comment>
<evidence type="ECO:0000256" key="2">
    <source>
        <dbReference type="ARBA" id="ARBA00005263"/>
    </source>
</evidence>
<evidence type="ECO:0000256" key="7">
    <source>
        <dbReference type="SAM" id="MobiDB-lite"/>
    </source>
</evidence>
<accession>A0A1S9RKN6</accession>
<dbReference type="GO" id="GO:0006886">
    <property type="term" value="P:intracellular protein transport"/>
    <property type="evidence" value="ECO:0007669"/>
    <property type="project" value="InterPro"/>
</dbReference>
<name>A0A1S9RKN6_PENBI</name>
<keyword evidence="4 6" id="KW-0168">Coated pit</keyword>
<gene>
    <name evidence="8" type="ORF">PEBR_24354</name>
</gene>
<dbReference type="InterPro" id="IPR000996">
    <property type="entry name" value="Clathrin_L-chain"/>
</dbReference>
<protein>
    <recommendedName>
        <fullName evidence="6">Clathrin light chain</fullName>
    </recommendedName>
</protein>
<comment type="function">
    <text evidence="6">Clathrin is the major protein of the polyhedral coat of coated pits and vesicles.</text>
</comment>
<feature type="compositionally biased region" description="Basic and acidic residues" evidence="7">
    <location>
        <begin position="120"/>
        <end position="129"/>
    </location>
</feature>
<evidence type="ECO:0000256" key="5">
    <source>
        <dbReference type="ARBA" id="ARBA00023329"/>
    </source>
</evidence>